<protein>
    <recommendedName>
        <fullName evidence="4">NAD-dependent epimerase/dehydratase family protein</fullName>
    </recommendedName>
</protein>
<organism evidence="2 3">
    <name type="scientific">Cryobacterium serini</name>
    <dbReference type="NCBI Taxonomy" id="1259201"/>
    <lineage>
        <taxon>Bacteria</taxon>
        <taxon>Bacillati</taxon>
        <taxon>Actinomycetota</taxon>
        <taxon>Actinomycetes</taxon>
        <taxon>Micrococcales</taxon>
        <taxon>Microbacteriaceae</taxon>
        <taxon>Cryobacterium</taxon>
    </lineage>
</organism>
<evidence type="ECO:0008006" key="4">
    <source>
        <dbReference type="Google" id="ProtNLM"/>
    </source>
</evidence>
<dbReference type="AlphaFoldDB" id="A0A4R9BSY2"/>
<name>A0A4R9BSY2_9MICO</name>
<dbReference type="RefSeq" id="WP_134527168.1">
    <property type="nucleotide sequence ID" value="NZ_SOHN01000007.1"/>
</dbReference>
<accession>A0A4R9BSY2</accession>
<comment type="caution">
    <text evidence="2">The sequence shown here is derived from an EMBL/GenBank/DDBJ whole genome shotgun (WGS) entry which is preliminary data.</text>
</comment>
<evidence type="ECO:0000256" key="1">
    <source>
        <dbReference type="SAM" id="MobiDB-lite"/>
    </source>
</evidence>
<feature type="region of interest" description="Disordered" evidence="1">
    <location>
        <begin position="1"/>
        <end position="24"/>
    </location>
</feature>
<evidence type="ECO:0000313" key="3">
    <source>
        <dbReference type="Proteomes" id="UP000297626"/>
    </source>
</evidence>
<reference evidence="2 3" key="1">
    <citation type="submission" date="2019-03" db="EMBL/GenBank/DDBJ databases">
        <title>Genomics of glacier-inhabiting Cryobacterium strains.</title>
        <authorList>
            <person name="Liu Q."/>
            <person name="Xin Y.-H."/>
        </authorList>
    </citation>
    <scope>NUCLEOTIDE SEQUENCE [LARGE SCALE GENOMIC DNA]</scope>
    <source>
        <strain evidence="2 3">Sr54</strain>
    </source>
</reference>
<evidence type="ECO:0000313" key="2">
    <source>
        <dbReference type="EMBL" id="TFD90398.1"/>
    </source>
</evidence>
<sequence length="73" mass="7674">MRAVILGGRGAIGGATTDPQRGRHPWLSAHPIVLDTTAATQLGYVPVATGIDLLADEIDWVTAQHVAPSSRVF</sequence>
<proteinExistence type="predicted"/>
<keyword evidence="3" id="KW-1185">Reference proteome</keyword>
<dbReference type="EMBL" id="SOHN01000007">
    <property type="protein sequence ID" value="TFD90398.1"/>
    <property type="molecule type" value="Genomic_DNA"/>
</dbReference>
<dbReference type="Proteomes" id="UP000297626">
    <property type="component" value="Unassembled WGS sequence"/>
</dbReference>
<gene>
    <name evidence="2" type="ORF">E3T51_02605</name>
</gene>